<name>A0A085N1Z6_9BILA</name>
<dbReference type="AlphaFoldDB" id="A0A085N1Z6"/>
<dbReference type="Proteomes" id="UP000030758">
    <property type="component" value="Unassembled WGS sequence"/>
</dbReference>
<proteinExistence type="predicted"/>
<reference evidence="1" key="1">
    <citation type="journal article" date="2014" name="Nat. Genet.">
        <title>Genome and transcriptome of the porcine whipworm Trichuris suis.</title>
        <authorList>
            <person name="Jex A.R."/>
            <person name="Nejsum P."/>
            <person name="Schwarz E.M."/>
            <person name="Hu L."/>
            <person name="Young N.D."/>
            <person name="Hall R.S."/>
            <person name="Korhonen P.K."/>
            <person name="Liao S."/>
            <person name="Thamsborg S."/>
            <person name="Xia J."/>
            <person name="Xu P."/>
            <person name="Wang S."/>
            <person name="Scheerlinck J.P."/>
            <person name="Hofmann A."/>
            <person name="Sternberg P.W."/>
            <person name="Wang J."/>
            <person name="Gasser R.B."/>
        </authorList>
    </citation>
    <scope>NUCLEOTIDE SEQUENCE [LARGE SCALE GENOMIC DNA]</scope>
    <source>
        <strain evidence="1">DCEP-RM93F</strain>
    </source>
</reference>
<accession>A0A085N1Z6</accession>
<organism evidence="1">
    <name type="scientific">Trichuris suis</name>
    <name type="common">pig whipworm</name>
    <dbReference type="NCBI Taxonomy" id="68888"/>
    <lineage>
        <taxon>Eukaryota</taxon>
        <taxon>Metazoa</taxon>
        <taxon>Ecdysozoa</taxon>
        <taxon>Nematoda</taxon>
        <taxon>Enoplea</taxon>
        <taxon>Dorylaimia</taxon>
        <taxon>Trichinellida</taxon>
        <taxon>Trichuridae</taxon>
        <taxon>Trichuris</taxon>
    </lineage>
</organism>
<sequence>MKRQTAKAKQPEKVEARSLMNTAGRRSDFRGKSVYRNSKSKKFVRYLKVSCYFMFLLSALLSIGVWLLLTYGDEHSIMLLKTGYGDALLRLHGVKNRVMPLYSSISVVVTSALITAVHPTVAMVTEAISGLFSYYLYLLKSTVIPLLLDWPRLAALCYQSINDTIYLILDGIAVLSVSFRAFFEAN</sequence>
<dbReference type="EMBL" id="KL367572">
    <property type="protein sequence ID" value="KFD63492.1"/>
    <property type="molecule type" value="Genomic_DNA"/>
</dbReference>
<protein>
    <submittedName>
        <fullName evidence="1">Uncharacterized protein</fullName>
    </submittedName>
</protein>
<evidence type="ECO:0000313" key="1">
    <source>
        <dbReference type="EMBL" id="KFD63492.1"/>
    </source>
</evidence>
<gene>
    <name evidence="1" type="ORF">M514_06444</name>
</gene>